<gene>
    <name evidence="2" type="primary">LOC112688877</name>
</gene>
<dbReference type="RefSeq" id="XP_025418070.1">
    <property type="nucleotide sequence ID" value="XM_025562285.1"/>
</dbReference>
<dbReference type="SUPFAM" id="SSF52047">
    <property type="entry name" value="RNI-like"/>
    <property type="match status" value="1"/>
</dbReference>
<dbReference type="InterPro" id="IPR032675">
    <property type="entry name" value="LRR_dom_sf"/>
</dbReference>
<dbReference type="Gene3D" id="3.80.10.10">
    <property type="entry name" value="Ribonuclease Inhibitor"/>
    <property type="match status" value="1"/>
</dbReference>
<sequence length="560" mass="65436">MPPYNSVKSLQSLALEQTCKYILDIIPQMRKNINGFREYFINNAHAWARTTILDYTKVLLDNGEKDHQIWHELDGVFDRNPYLRLICSQIRRWLVIASTMLDVGVHRLPPIVFEGYMEREFHDFVSLLSRCDTHLRGLCITFMMSNKNDYTPSVYSSMYILQKSLHEGLASKLVFLKLFAICDNSMLKIIGENALFLKHLDITGSWNVDEAGIKYLLFKNNMHVEINNVSNDELCKQLSLVYDDESLLNVCCFTLEQLKIQDTNTEDASLLMILACVKSLKSLGGFLYFRNIGDALVTVYENSLKPRIFQLTELYDMQLTSKKIAILKECLPHLKKLYTRLSCVCTPRDFADPEQGSMFWGRVQILTIDLDYMMNRHFINFVKNYGHNLTELIILDQSTQLSSVLPNFQESDIDVAKLLKSCPNLHVLKGYLHIFETPDGQFTKLKSIELHMPTVETINWFFENCPCLEEAKLYSDSRNLYWNTQIFERPPLIMCNNLKRLEIVFNDEHPIINHQTVIQFIDKCSNLQHLGRLDKWNLDKKFVKQVKKYIQEMNYELEIY</sequence>
<dbReference type="Proteomes" id="UP000694846">
    <property type="component" value="Unplaced"/>
</dbReference>
<keyword evidence="1" id="KW-1185">Reference proteome</keyword>
<reference evidence="2" key="1">
    <citation type="submission" date="2025-08" db="UniProtKB">
        <authorList>
            <consortium name="RefSeq"/>
        </authorList>
    </citation>
    <scope>IDENTIFICATION</scope>
    <source>
        <tissue evidence="2">Whole body</tissue>
    </source>
</reference>
<name>A0A8B8G5T4_9HEMI</name>
<dbReference type="OrthoDB" id="16120at2759"/>
<organism evidence="1 2">
    <name type="scientific">Sipha flava</name>
    <name type="common">yellow sugarcane aphid</name>
    <dbReference type="NCBI Taxonomy" id="143950"/>
    <lineage>
        <taxon>Eukaryota</taxon>
        <taxon>Metazoa</taxon>
        <taxon>Ecdysozoa</taxon>
        <taxon>Arthropoda</taxon>
        <taxon>Hexapoda</taxon>
        <taxon>Insecta</taxon>
        <taxon>Pterygota</taxon>
        <taxon>Neoptera</taxon>
        <taxon>Paraneoptera</taxon>
        <taxon>Hemiptera</taxon>
        <taxon>Sternorrhyncha</taxon>
        <taxon>Aphidomorpha</taxon>
        <taxon>Aphidoidea</taxon>
        <taxon>Aphididae</taxon>
        <taxon>Sipha</taxon>
    </lineage>
</organism>
<evidence type="ECO:0000313" key="2">
    <source>
        <dbReference type="RefSeq" id="XP_025418070.1"/>
    </source>
</evidence>
<dbReference type="AlphaFoldDB" id="A0A8B8G5T4"/>
<accession>A0A8B8G5T4</accession>
<protein>
    <submittedName>
        <fullName evidence="2">Uncharacterized protein LOC112688877 isoform X1</fullName>
    </submittedName>
</protein>
<proteinExistence type="predicted"/>
<evidence type="ECO:0000313" key="1">
    <source>
        <dbReference type="Proteomes" id="UP000694846"/>
    </source>
</evidence>
<dbReference type="GeneID" id="112688877"/>